<dbReference type="InterPro" id="IPR015819">
    <property type="entry name" value="Lipid_transp_b-sht_shell"/>
</dbReference>
<evidence type="ECO:0000256" key="1">
    <source>
        <dbReference type="ARBA" id="ARBA00022729"/>
    </source>
</evidence>
<feature type="domain" description="VWFD" evidence="9">
    <location>
        <begin position="3472"/>
        <end position="3652"/>
    </location>
</feature>
<dbReference type="PANTHER" id="PTHR23345:SF15">
    <property type="entry name" value="VITELLOGENIN 1-RELATED"/>
    <property type="match status" value="1"/>
</dbReference>
<dbReference type="EMBL" id="JAVRJZ010000021">
    <property type="protein sequence ID" value="KAK2705232.1"/>
    <property type="molecule type" value="Genomic_DNA"/>
</dbReference>
<gene>
    <name evidence="10" type="ORF">QYM36_017318</name>
</gene>
<dbReference type="Gene3D" id="1.25.10.20">
    <property type="entry name" value="Vitellinogen, superhelical"/>
    <property type="match status" value="1"/>
</dbReference>
<comment type="caution">
    <text evidence="10">The sequence shown here is derived from an EMBL/GenBank/DDBJ whole genome shotgun (WGS) entry which is preliminary data.</text>
</comment>
<keyword evidence="1 7" id="KW-0732">Signal</keyword>
<evidence type="ECO:0000256" key="6">
    <source>
        <dbReference type="SAM" id="MobiDB-lite"/>
    </source>
</evidence>
<sequence length="4020" mass="453066">MKNWIYLFHFFFGLGFLEAIPVLNGKCSRSKCFQDNAKFSYRVGHSYQYRYEANITSSAGQALQSSSNLFLSSTVYFDILDHCEWMLRLSDVHLEESEVGQNEKKEAAFSEIFRTNLESYPLRFSYHDGLIENVCITNDKEPHWSINIKRGILSAIQNSQKRVDLDHDTIEVDVGGECDYSYIVRLDHERFVNVYKTRNVCSQGKFTSLYNGIPYKMHDTQEPSAYLQRSSECVQSIHSKIFKQVTCQETVALQPTENTAVTAKISQLLSFVDFDENDRDFADLRIIEKMDLRFDAISEDREILSDEEIDEIINGYCLTADEEMDHEDFVLSILERSSEKKIQVIIDGDSCLKDSASEHIYQLSSPSAIAYIRNLFSSGTISAKKMTNWITTLSSLSNPTIRHIIALEPLLESSSVKEELWLAISSLAGKLCRMEEKATKSDEIERLVQRLSKPILKTCRYAGANDEVVLALRSLANAGHCIASSSVFETCLHDSANDLFLRSFSLESLRLASCATPRTDAFSIYKNQSEPAEVRASAFHAVMACPSVQIIQEIIRLLESEDSNQVKSYVLTFLKSVQKSSSPSVLTLQSLIGTKALPADFESNVLKFSRNDELSYYSSDLDIGGQVQGSIMFGGELFLPRTARLNVTADLFGRSYNIYELYMRAEGLESIFREYLFGKVKKTSEVGLYSKWDKEYNLEEIDKAYEKREKTISMPKLTLLTRSFGKEQTFKVIDNPRSFTDVLQNINPLGNINAASIPRNQPLFDESVILPTICGLPLKIKASAKLKIKSQTSTSSDLSQLSQYGKANVKWNLDTRFQLPLTAQMKINLPFVDSGASHTLSLESHVRTEGHLLMNSWNDIDFKFSFPDDTVKLLEMRNEAAIVHYGKIIQTKMPTSPGKSEYTGCVGLKDKWKWGLKLCVDAQPSLSTFVSGSLPRYALYLKKNSVSFKGLRMKHKIARKFGLFHMDSKMTAEYGTDSTTLLALTGKVALKESNGGTEVSANISANYNKREYLVQGNGLLTTEKKDVLISLSSKQENILRLKVVKDDTNMKSLKLSTALSIGDGAVSEYKVDLVNSDKKELVLSITSPNLNAAAKGHLKMGHNSVKGNLGYSYSLYNNKKRFGNIDLRDANPSSIFKKLEIIYTSSDNREMLNKDSFSWYHVWDTTKGYSMSLTGPAYSYRNKLFYRNQVDQESYELSVEAKDEKMDYSYEGKLVVKDYLMNLDSVFIRSKKELFKTRASWETNGASLNREDQVDVESRWHLGNLLTVKAKVVSKLPVGFAVNGTGRIGEEGDFKCEGSFKTTTGNQPKKMESMLKLSGTKFDTISGLLSYINGKVEKSANLELQVGPSNGVDLKFISDVKNMSALANGMIQLFGSTYSTEVMYNYASDQELLVDLHLDGSRDIWLRLYRNGASLVKRQIAEIKWDANRDPTQYAKLSAEQSVRPRGHQKAKIELLTPQNKIGMFWNLTKENSGYKFDFSTKIGKEEDNELTIAVIENKNVMKFNATTSGTHHGFKNSSVLVSLIRTEFTHDLHFHITKDGVEKVKLSSVGVDKKVPGIRNISEQAFLFVPFYREEPLDLTFIFFKNQSGHDCKLNVKLHKEDSNNLTLENRLFVVHDGHNFLVDGIFEIATPLPSLSLFNVKFKHVSSFVRQFKLDSSLSIGLLKDVHELSFSAGIGDDTASYGADMSVLSTLIGPQPVSVSVSLRPSLLLPAIQVQLDIPGSTVVVISRVDRLLDGGYSAVASIAAPFIEGDKLEILGEWNLNEKLVLKAAALLGTGKGFRFEARYFFASLRNFDVGFLVRSPWEDYQNGGFLVQFSADKTLSIMNGTLVGTYNADEYTLGFFKEANEDLNGAKIVKGELLLGLPFVEILKFITFLKYKESEQALTLTAEQAGTFATLTLDVKDVKEDKSFELSFVNSRYILLPYFDSAFSIYTSKEEDGEFEQSNRTASVHFHIKHTDISMANYSTHFDFNLTETSLLNSVGEEGVNLKTYSSIASDFVGIPLVVVELEHDTTTAAVLKDTISWRTKFTNAKFDSNVDFDDQQTYMELRVEDLSSKKTDFYKMSSEYTVSDVISVTGQYTSSIKGYRKVPWNLEYKSTGGSTDSNEDYYGDWGEFQSDQPAEEGEEDAKADDPWSVSVKLGIKLPEMPITSSFFVNDSTISGIIVMRNYDFAHDGNWEANALLTLRLEETGVYIGSANLSYGENRIEASGLVELKDGSSFHKFSGTGLITTWNSAHDLTVSVERDLEGPGYKLINKFTWDDQEIRMNLGYTLSDLSLFGITIEFYSTFEEAEKILFIISHKAAEKIQTTMELDFPRRVAGLIYYRYKDVHYSHESSIESNYLAAKITSKGVINYHPFKPKDPQKLSIESNWDLSSSNMGIEYVLSFATDIANFFANGKGVYSSDDGNTEFNAEIEISEMDQMGIKIDGQFVKDTSDGTVEIKMGDKKTDFSINHDLTSEEKSLRLAMHLPDADKYDTELYFNKEKTDVKIRSTTEVFGDLEGDFELRHNKTGFRVGTVIKSSGDRILSFDATVNENSEGRLKVYQGTVYLESTLEKLEKLKVTYDTKFTDDRNMEHELILQVNKFDESKWKYIKGFQEGPLSSKEEIELEGKYIIWPVAVNYLYIKECPTGKSHISTIKRKVSLFDADEPKLRADLLNYVQTTESGKVYSIEVASVNLTTMYEKKGKIKSHKTVLRLAPDGSKNFGYDVMFNGTSIGDSRTKIILMVPQRSVGLAAVLKTSEKSFGALGEISWDAQQTDGRIFKAYFQADDATISGEKAKKWKLGIKHRLLQEDILLEGSLFRDRLGNLRSTSELRYLPGIGNRLKQNFVFGSSTKYWEFKQNSGFSLSLPKANFEMAFNQSLLLDLKKFSCNISASHSFEDSVYQSSRQLIFSRENDKLMSYKAELPEGNFISEAILKKESGKFYADLKSFFNDKTVNVKSIEYMDLPDQFFKMYSVQNGTVSQEETFELIYKWNDDKTISLSAVSLASDGVTIPIRGHIALNNSHFLTASLNWTPTIYSDVKEYITSYIATKVGDVTQFTVNSVQSSYESIVGDLLPYMEKEIEPVFTPFKEDIESEIDKLVDDSIAIQELFETMYEKNDFLMKTVVGLAKILLEEYPVDEVLREFKDWLAVKQEELTEGITSKSYDFEAWANDLEDQINNLKEVWEESIYNPAIDAMASLRDGLMSAFHDRLETYEKVMNSISQRMTESLTTLAFEVRNAIVGISSTLYEQLKPGFLTALDVVESGVLDLVNKISSFFSYEEAAEDGESFFERMEKLAEKISKTFESFSFEKIKERFDIFLQKLKEGFLNTGNFGRGFSNLIEGFQKLKSSLSYLTSETFEVTGNLDELAANWTDRIRNLYYQSEDLSLMNSNFLEGFSNTATQALIDLREYRTKMVFVPEDGKLLFEQVLPFPWHTLKEGPNILEGKQFELLNLLYFLPKDDIREGTFFSSVLKPMFTLATDKEAATSIYNDSATVILPGNVITFRGSHFDFEPSTGCSYLLFRNFETKNFSLILEKNKKGTKLHESLIFLLGSHKIEFMPGAIKADQTVLVDSKPTILPFISYGAIVSFSSGYLSVKTKDLVVSCHLERKICDISGPASTLAQYGGVLGNIATELETDLLKPNGEKPLKTSSFISSWEISSKCSSKTIPSATLAKDDICASYFDSSISGLANCYGFIQADPFFILCKRKAKREKDAGRCAAIMAYREACRKKGVEISIPQTCLKCETGDRTNFAFNEVKKFTVGKETNVKPVTDILFIFENDECIKEVLKRLQLIIVRIDKELQTTAKTKNNRFGFLIYGSSVESVSFNKAQLFSGKNARDLLHYLKETYPNNELGRESNNTDQLRLAIETFPFRYHSSRTVVFVPCSLCQINDLEEQKGLTSAFTASKLPVHIYFNEEFSFLKLTERKSILGFNSDGGITTKQSGSKKVGSHIQLLQRNAGICADISLKTNGSIFASHRLDDLKGDSAKRSITALARQIAYKTVVQPCQVCKCEESRHLTEAVLVCEPCSQ</sequence>
<name>A0AA88HHA9_ARTSF</name>
<comment type="caution">
    <text evidence="5">Lacks conserved residue(s) required for the propagation of feature annotation.</text>
</comment>
<dbReference type="InterPro" id="IPR001747">
    <property type="entry name" value="Vitellogenin_N"/>
</dbReference>
<protein>
    <recommendedName>
        <fullName evidence="12">Vitellogenin domain-containing protein</fullName>
    </recommendedName>
</protein>
<evidence type="ECO:0000256" key="5">
    <source>
        <dbReference type="PROSITE-ProRule" id="PRU00557"/>
    </source>
</evidence>
<evidence type="ECO:0000256" key="2">
    <source>
        <dbReference type="ARBA" id="ARBA00022761"/>
    </source>
</evidence>
<dbReference type="PROSITE" id="PS51211">
    <property type="entry name" value="VITELLOGENIN"/>
    <property type="match status" value="1"/>
</dbReference>
<dbReference type="SMART" id="SM01169">
    <property type="entry name" value="DUF1943"/>
    <property type="match status" value="1"/>
</dbReference>
<feature type="chain" id="PRO_5041689977" description="Vitellogenin domain-containing protein" evidence="7">
    <location>
        <begin position="20"/>
        <end position="4020"/>
    </location>
</feature>
<feature type="compositionally biased region" description="Acidic residues" evidence="6">
    <location>
        <begin position="2123"/>
        <end position="2132"/>
    </location>
</feature>
<evidence type="ECO:0000256" key="7">
    <source>
        <dbReference type="SAM" id="SignalP"/>
    </source>
</evidence>
<dbReference type="Gene3D" id="2.20.80.10">
    <property type="entry name" value="Lipovitellin-phosvitin complex, chain A, domain 4"/>
    <property type="match status" value="1"/>
</dbReference>
<feature type="signal peptide" evidence="7">
    <location>
        <begin position="1"/>
        <end position="19"/>
    </location>
</feature>
<accession>A0AA88HHA9</accession>
<feature type="domain" description="Vitellogenin" evidence="8">
    <location>
        <begin position="41"/>
        <end position="643"/>
    </location>
</feature>
<evidence type="ECO:0008006" key="12">
    <source>
        <dbReference type="Google" id="ProtNLM"/>
    </source>
</evidence>
<evidence type="ECO:0000259" key="8">
    <source>
        <dbReference type="PROSITE" id="PS51211"/>
    </source>
</evidence>
<dbReference type="InterPro" id="IPR050733">
    <property type="entry name" value="Vitellogenin/Apolipophorin"/>
</dbReference>
<dbReference type="GO" id="GO:0045735">
    <property type="term" value="F:nutrient reservoir activity"/>
    <property type="evidence" value="ECO:0007669"/>
    <property type="project" value="UniProtKB-KW"/>
</dbReference>
<organism evidence="10 11">
    <name type="scientific">Artemia franciscana</name>
    <name type="common">Brine shrimp</name>
    <name type="synonym">Artemia sanfranciscana</name>
    <dbReference type="NCBI Taxonomy" id="6661"/>
    <lineage>
        <taxon>Eukaryota</taxon>
        <taxon>Metazoa</taxon>
        <taxon>Ecdysozoa</taxon>
        <taxon>Arthropoda</taxon>
        <taxon>Crustacea</taxon>
        <taxon>Branchiopoda</taxon>
        <taxon>Anostraca</taxon>
        <taxon>Artemiidae</taxon>
        <taxon>Artemia</taxon>
    </lineage>
</organism>
<feature type="region of interest" description="Disordered" evidence="6">
    <location>
        <begin position="2104"/>
        <end position="2133"/>
    </location>
</feature>
<evidence type="ECO:0000313" key="10">
    <source>
        <dbReference type="EMBL" id="KAK2705232.1"/>
    </source>
</evidence>
<dbReference type="InterPro" id="IPR001846">
    <property type="entry name" value="VWF_type-D"/>
</dbReference>
<keyword evidence="2" id="KW-0758">Storage protein</keyword>
<dbReference type="Gene3D" id="2.30.230.10">
    <property type="entry name" value="Lipovitellin, beta-sheet shell regions, chain A"/>
    <property type="match status" value="1"/>
</dbReference>
<keyword evidence="3" id="KW-1015">Disulfide bond</keyword>
<dbReference type="Pfam" id="PF01347">
    <property type="entry name" value="Vitellogenin_N"/>
    <property type="match status" value="2"/>
</dbReference>
<reference evidence="10" key="1">
    <citation type="submission" date="2023-07" db="EMBL/GenBank/DDBJ databases">
        <title>Chromosome-level genome assembly of Artemia franciscana.</title>
        <authorList>
            <person name="Jo E."/>
        </authorList>
    </citation>
    <scope>NUCLEOTIDE SEQUENCE</scope>
    <source>
        <tissue evidence="10">Whole body</tissue>
    </source>
</reference>
<dbReference type="InterPro" id="IPR015255">
    <property type="entry name" value="Vitellinogen_open_b-sht"/>
</dbReference>
<dbReference type="PROSITE" id="PS51233">
    <property type="entry name" value="VWFD"/>
    <property type="match status" value="1"/>
</dbReference>
<keyword evidence="4" id="KW-0325">Glycoprotein</keyword>
<dbReference type="SMART" id="SM00638">
    <property type="entry name" value="LPD_N"/>
    <property type="match status" value="1"/>
</dbReference>
<dbReference type="PANTHER" id="PTHR23345">
    <property type="entry name" value="VITELLOGENIN-RELATED"/>
    <property type="match status" value="1"/>
</dbReference>
<proteinExistence type="predicted"/>
<dbReference type="SUPFAM" id="SSF56968">
    <property type="entry name" value="Lipovitellin-phosvitin complex, beta-sheet shell regions"/>
    <property type="match status" value="2"/>
</dbReference>
<evidence type="ECO:0000256" key="3">
    <source>
        <dbReference type="ARBA" id="ARBA00023157"/>
    </source>
</evidence>
<dbReference type="InterPro" id="IPR015816">
    <property type="entry name" value="Vitellinogen_b-sht_N"/>
</dbReference>
<evidence type="ECO:0000259" key="9">
    <source>
        <dbReference type="PROSITE" id="PS51233"/>
    </source>
</evidence>
<dbReference type="Pfam" id="PF09172">
    <property type="entry name" value="Vit_open_b-sht"/>
    <property type="match status" value="1"/>
</dbReference>
<keyword evidence="11" id="KW-1185">Reference proteome</keyword>
<dbReference type="GO" id="GO:0005319">
    <property type="term" value="F:lipid transporter activity"/>
    <property type="evidence" value="ECO:0007669"/>
    <property type="project" value="InterPro"/>
</dbReference>
<dbReference type="InterPro" id="IPR015817">
    <property type="entry name" value="Vitellinogen_open_b-sht_sub1"/>
</dbReference>
<dbReference type="SUPFAM" id="SSF48431">
    <property type="entry name" value="Lipovitellin-phosvitin complex, superhelical domain"/>
    <property type="match status" value="1"/>
</dbReference>
<dbReference type="Gene3D" id="2.20.50.20">
    <property type="entry name" value="Lipovitellin. Chain A, domain 3"/>
    <property type="match status" value="1"/>
</dbReference>
<dbReference type="InterPro" id="IPR011030">
    <property type="entry name" value="Lipovitellin_superhlx_dom"/>
</dbReference>
<dbReference type="Proteomes" id="UP001187531">
    <property type="component" value="Unassembled WGS sequence"/>
</dbReference>
<evidence type="ECO:0000313" key="11">
    <source>
        <dbReference type="Proteomes" id="UP001187531"/>
    </source>
</evidence>
<evidence type="ECO:0000256" key="4">
    <source>
        <dbReference type="ARBA" id="ARBA00023180"/>
    </source>
</evidence>